<protein>
    <recommendedName>
        <fullName evidence="3">CCHC-type domain-containing protein</fullName>
    </recommendedName>
</protein>
<evidence type="ECO:0008006" key="3">
    <source>
        <dbReference type="Google" id="ProtNLM"/>
    </source>
</evidence>
<name>A0A9J6F8D1_RHIMP</name>
<dbReference type="VEuPathDB" id="VectorBase:LOC119179435"/>
<accession>A0A9J6F8D1</accession>
<keyword evidence="2" id="KW-1185">Reference proteome</keyword>
<sequence length="165" mass="19150">MMCPNQEHRSLKPTTYIFRRGFQNAFSHTPTMVSSWHDQRYMTPRERFGHVREVPVCYNCGFRGHGAQFCGQRRRSQQRYYEAPSASSQQNSWHWGLGITMSLYAIVHMVSDSVVVSEQLLFLLDSLREPTWDACLNGLLLPHNRTCYVPRHAFEAPPKSSATRK</sequence>
<reference evidence="1" key="2">
    <citation type="submission" date="2021-09" db="EMBL/GenBank/DDBJ databases">
        <authorList>
            <person name="Jia N."/>
            <person name="Wang J."/>
            <person name="Shi W."/>
            <person name="Du L."/>
            <person name="Sun Y."/>
            <person name="Zhan W."/>
            <person name="Jiang J."/>
            <person name="Wang Q."/>
            <person name="Zhang B."/>
            <person name="Ji P."/>
            <person name="Sakyi L.B."/>
            <person name="Cui X."/>
            <person name="Yuan T."/>
            <person name="Jiang B."/>
            <person name="Yang W."/>
            <person name="Lam T.T.-Y."/>
            <person name="Chang Q."/>
            <person name="Ding S."/>
            <person name="Wang X."/>
            <person name="Zhu J."/>
            <person name="Ruan X."/>
            <person name="Zhao L."/>
            <person name="Wei J."/>
            <person name="Que T."/>
            <person name="Du C."/>
            <person name="Cheng J."/>
            <person name="Dai P."/>
            <person name="Han X."/>
            <person name="Huang E."/>
            <person name="Gao Y."/>
            <person name="Liu J."/>
            <person name="Shao H."/>
            <person name="Ye R."/>
            <person name="Li L."/>
            <person name="Wei W."/>
            <person name="Wang X."/>
            <person name="Wang C."/>
            <person name="Huo Q."/>
            <person name="Li W."/>
            <person name="Guo W."/>
            <person name="Chen H."/>
            <person name="Chen S."/>
            <person name="Zhou L."/>
            <person name="Zhou L."/>
            <person name="Ni X."/>
            <person name="Tian J."/>
            <person name="Zhou Y."/>
            <person name="Sheng Y."/>
            <person name="Liu T."/>
            <person name="Pan Y."/>
            <person name="Xia L."/>
            <person name="Li J."/>
            <person name="Zhao F."/>
            <person name="Cao W."/>
        </authorList>
    </citation>
    <scope>NUCLEOTIDE SEQUENCE</scope>
    <source>
        <strain evidence="1">Rmic-2018</strain>
        <tissue evidence="1">Larvae</tissue>
    </source>
</reference>
<dbReference type="Proteomes" id="UP000821866">
    <property type="component" value="Chromosome 1"/>
</dbReference>
<gene>
    <name evidence="1" type="ORF">HPB51_023453</name>
</gene>
<reference evidence="1" key="1">
    <citation type="journal article" date="2020" name="Cell">
        <title>Large-Scale Comparative Analyses of Tick Genomes Elucidate Their Genetic Diversity and Vector Capacities.</title>
        <authorList>
            <consortium name="Tick Genome and Microbiome Consortium (TIGMIC)"/>
            <person name="Jia N."/>
            <person name="Wang J."/>
            <person name="Shi W."/>
            <person name="Du L."/>
            <person name="Sun Y."/>
            <person name="Zhan W."/>
            <person name="Jiang J.F."/>
            <person name="Wang Q."/>
            <person name="Zhang B."/>
            <person name="Ji P."/>
            <person name="Bell-Sakyi L."/>
            <person name="Cui X.M."/>
            <person name="Yuan T.T."/>
            <person name="Jiang B.G."/>
            <person name="Yang W.F."/>
            <person name="Lam T.T."/>
            <person name="Chang Q.C."/>
            <person name="Ding S.J."/>
            <person name="Wang X.J."/>
            <person name="Zhu J.G."/>
            <person name="Ruan X.D."/>
            <person name="Zhao L."/>
            <person name="Wei J.T."/>
            <person name="Ye R.Z."/>
            <person name="Que T.C."/>
            <person name="Du C.H."/>
            <person name="Zhou Y.H."/>
            <person name="Cheng J.X."/>
            <person name="Dai P.F."/>
            <person name="Guo W.B."/>
            <person name="Han X.H."/>
            <person name="Huang E.J."/>
            <person name="Li L.F."/>
            <person name="Wei W."/>
            <person name="Gao Y.C."/>
            <person name="Liu J.Z."/>
            <person name="Shao H.Z."/>
            <person name="Wang X."/>
            <person name="Wang C.C."/>
            <person name="Yang T.C."/>
            <person name="Huo Q.B."/>
            <person name="Li W."/>
            <person name="Chen H.Y."/>
            <person name="Chen S.E."/>
            <person name="Zhou L.G."/>
            <person name="Ni X.B."/>
            <person name="Tian J.H."/>
            <person name="Sheng Y."/>
            <person name="Liu T."/>
            <person name="Pan Y.S."/>
            <person name="Xia L.Y."/>
            <person name="Li J."/>
            <person name="Zhao F."/>
            <person name="Cao W.C."/>
        </authorList>
    </citation>
    <scope>NUCLEOTIDE SEQUENCE</scope>
    <source>
        <strain evidence="1">Rmic-2018</strain>
    </source>
</reference>
<evidence type="ECO:0000313" key="1">
    <source>
        <dbReference type="EMBL" id="KAH8042443.1"/>
    </source>
</evidence>
<dbReference type="AlphaFoldDB" id="A0A9J6F8D1"/>
<comment type="caution">
    <text evidence="1">The sequence shown here is derived from an EMBL/GenBank/DDBJ whole genome shotgun (WGS) entry which is preliminary data.</text>
</comment>
<evidence type="ECO:0000313" key="2">
    <source>
        <dbReference type="Proteomes" id="UP000821866"/>
    </source>
</evidence>
<organism evidence="1 2">
    <name type="scientific">Rhipicephalus microplus</name>
    <name type="common">Cattle tick</name>
    <name type="synonym">Boophilus microplus</name>
    <dbReference type="NCBI Taxonomy" id="6941"/>
    <lineage>
        <taxon>Eukaryota</taxon>
        <taxon>Metazoa</taxon>
        <taxon>Ecdysozoa</taxon>
        <taxon>Arthropoda</taxon>
        <taxon>Chelicerata</taxon>
        <taxon>Arachnida</taxon>
        <taxon>Acari</taxon>
        <taxon>Parasitiformes</taxon>
        <taxon>Ixodida</taxon>
        <taxon>Ixodoidea</taxon>
        <taxon>Ixodidae</taxon>
        <taxon>Rhipicephalinae</taxon>
        <taxon>Rhipicephalus</taxon>
        <taxon>Boophilus</taxon>
    </lineage>
</organism>
<dbReference type="EMBL" id="JABSTU010000001">
    <property type="protein sequence ID" value="KAH8042443.1"/>
    <property type="molecule type" value="Genomic_DNA"/>
</dbReference>
<proteinExistence type="predicted"/>